<proteinExistence type="predicted"/>
<dbReference type="EMBL" id="GBXM01089722">
    <property type="protein sequence ID" value="JAH18855.1"/>
    <property type="molecule type" value="Transcribed_RNA"/>
</dbReference>
<reference evidence="1" key="2">
    <citation type="journal article" date="2015" name="Fish Shellfish Immunol.">
        <title>Early steps in the European eel (Anguilla anguilla)-Vibrio vulnificus interaction in the gills: Role of the RtxA13 toxin.</title>
        <authorList>
            <person name="Callol A."/>
            <person name="Pajuelo D."/>
            <person name="Ebbesson L."/>
            <person name="Teles M."/>
            <person name="MacKenzie S."/>
            <person name="Amaro C."/>
        </authorList>
    </citation>
    <scope>NUCLEOTIDE SEQUENCE</scope>
</reference>
<evidence type="ECO:0000313" key="1">
    <source>
        <dbReference type="EMBL" id="JAH18855.1"/>
    </source>
</evidence>
<protein>
    <submittedName>
        <fullName evidence="1">Uncharacterized protein</fullName>
    </submittedName>
</protein>
<name>A0A0E9QRH8_ANGAN</name>
<sequence length="38" mass="4170">MRIRIVLGSGRLLHFSSTFSPVVLSALFQSSEFGGPFQ</sequence>
<reference evidence="1" key="1">
    <citation type="submission" date="2014-11" db="EMBL/GenBank/DDBJ databases">
        <authorList>
            <person name="Amaro Gonzalez C."/>
        </authorList>
    </citation>
    <scope>NUCLEOTIDE SEQUENCE</scope>
</reference>
<organism evidence="1">
    <name type="scientific">Anguilla anguilla</name>
    <name type="common">European freshwater eel</name>
    <name type="synonym">Muraena anguilla</name>
    <dbReference type="NCBI Taxonomy" id="7936"/>
    <lineage>
        <taxon>Eukaryota</taxon>
        <taxon>Metazoa</taxon>
        <taxon>Chordata</taxon>
        <taxon>Craniata</taxon>
        <taxon>Vertebrata</taxon>
        <taxon>Euteleostomi</taxon>
        <taxon>Actinopterygii</taxon>
        <taxon>Neopterygii</taxon>
        <taxon>Teleostei</taxon>
        <taxon>Anguilliformes</taxon>
        <taxon>Anguillidae</taxon>
        <taxon>Anguilla</taxon>
    </lineage>
</organism>
<dbReference type="AlphaFoldDB" id="A0A0E9QRH8"/>
<accession>A0A0E9QRH8</accession>